<dbReference type="EC" id="3.1.1.23" evidence="2"/>
<reference evidence="10" key="1">
    <citation type="journal article" date="2023" name="Mol. Biol. Evol.">
        <title>Third-Generation Sequencing Reveals the Adaptive Role of the Epigenome in Three Deep-Sea Polychaetes.</title>
        <authorList>
            <person name="Perez M."/>
            <person name="Aroh O."/>
            <person name="Sun Y."/>
            <person name="Lan Y."/>
            <person name="Juniper S.K."/>
            <person name="Young C.R."/>
            <person name="Angers B."/>
            <person name="Qian P.Y."/>
        </authorList>
    </citation>
    <scope>NUCLEOTIDE SEQUENCE</scope>
    <source>
        <strain evidence="10">P08H-3</strain>
    </source>
</reference>
<evidence type="ECO:0000313" key="10">
    <source>
        <dbReference type="EMBL" id="KAK2154631.1"/>
    </source>
</evidence>
<comment type="subcellular location">
    <subcellularLocation>
        <location evidence="3">Late endosome membrane</location>
        <topology evidence="3">Single-pass type II membrane protein</topology>
    </subcellularLocation>
    <subcellularLocation>
        <location evidence="4">Lysosome membrane</location>
        <topology evidence="4">Single-pass type II membrane protein</topology>
    </subcellularLocation>
    <subcellularLocation>
        <location evidence="5">Mitochondrion membrane</location>
        <topology evidence="5">Single-pass type II membrane protein</topology>
    </subcellularLocation>
</comment>
<evidence type="ECO:0000256" key="7">
    <source>
        <dbReference type="ARBA" id="ARBA00049568"/>
    </source>
</evidence>
<dbReference type="InterPro" id="IPR050266">
    <property type="entry name" value="AB_hydrolase_sf"/>
</dbReference>
<evidence type="ECO:0000256" key="3">
    <source>
        <dbReference type="ARBA" id="ARBA00037797"/>
    </source>
</evidence>
<feature type="transmembrane region" description="Helical" evidence="8">
    <location>
        <begin position="29"/>
        <end position="51"/>
    </location>
</feature>
<protein>
    <recommendedName>
        <fullName evidence="2">acylglycerol lipase</fullName>
        <ecNumber evidence="2">3.1.1.23</ecNumber>
    </recommendedName>
</protein>
<accession>A0AAD9N4E6</accession>
<dbReference type="InterPro" id="IPR000073">
    <property type="entry name" value="AB_hydrolase_1"/>
</dbReference>
<comment type="catalytic activity">
    <reaction evidence="6">
        <text>1-dodecanoylglycerol + H2O = dodecanoate + glycerol + H(+)</text>
        <dbReference type="Rhea" id="RHEA:44316"/>
        <dbReference type="ChEBI" id="CHEBI:15377"/>
        <dbReference type="ChEBI" id="CHEBI:15378"/>
        <dbReference type="ChEBI" id="CHEBI:17754"/>
        <dbReference type="ChEBI" id="CHEBI:18262"/>
        <dbReference type="ChEBI" id="CHEBI:75539"/>
    </reaction>
</comment>
<dbReference type="GO" id="GO:0046464">
    <property type="term" value="P:acylglycerol catabolic process"/>
    <property type="evidence" value="ECO:0007669"/>
    <property type="project" value="TreeGrafter"/>
</dbReference>
<gene>
    <name evidence="10" type="ORF">LSH36_262g01003</name>
</gene>
<dbReference type="GO" id="GO:0047372">
    <property type="term" value="F:monoacylglycerol lipase activity"/>
    <property type="evidence" value="ECO:0007669"/>
    <property type="project" value="UniProtKB-EC"/>
</dbReference>
<dbReference type="PANTHER" id="PTHR43798:SF5">
    <property type="entry name" value="MONOACYLGLYCEROL LIPASE ABHD6"/>
    <property type="match status" value="1"/>
</dbReference>
<dbReference type="Proteomes" id="UP001208570">
    <property type="component" value="Unassembled WGS sequence"/>
</dbReference>
<evidence type="ECO:0000256" key="1">
    <source>
        <dbReference type="ARBA" id="ARBA00001613"/>
    </source>
</evidence>
<dbReference type="SUPFAM" id="SSF53474">
    <property type="entry name" value="alpha/beta-Hydrolases"/>
    <property type="match status" value="1"/>
</dbReference>
<dbReference type="Pfam" id="PF00561">
    <property type="entry name" value="Abhydrolase_1"/>
    <property type="match status" value="1"/>
</dbReference>
<organism evidence="10 11">
    <name type="scientific">Paralvinella palmiformis</name>
    <dbReference type="NCBI Taxonomy" id="53620"/>
    <lineage>
        <taxon>Eukaryota</taxon>
        <taxon>Metazoa</taxon>
        <taxon>Spiralia</taxon>
        <taxon>Lophotrochozoa</taxon>
        <taxon>Annelida</taxon>
        <taxon>Polychaeta</taxon>
        <taxon>Sedentaria</taxon>
        <taxon>Canalipalpata</taxon>
        <taxon>Terebellida</taxon>
        <taxon>Terebelliformia</taxon>
        <taxon>Alvinellidae</taxon>
        <taxon>Paralvinella</taxon>
    </lineage>
</organism>
<evidence type="ECO:0000256" key="6">
    <source>
        <dbReference type="ARBA" id="ARBA00047662"/>
    </source>
</evidence>
<dbReference type="GO" id="GO:0031966">
    <property type="term" value="C:mitochondrial membrane"/>
    <property type="evidence" value="ECO:0007669"/>
    <property type="project" value="UniProtKB-SubCell"/>
</dbReference>
<dbReference type="GO" id="GO:0005765">
    <property type="term" value="C:lysosomal membrane"/>
    <property type="evidence" value="ECO:0007669"/>
    <property type="project" value="UniProtKB-SubCell"/>
</dbReference>
<evidence type="ECO:0000256" key="5">
    <source>
        <dbReference type="ARBA" id="ARBA00046308"/>
    </source>
</evidence>
<evidence type="ECO:0000256" key="8">
    <source>
        <dbReference type="SAM" id="Phobius"/>
    </source>
</evidence>
<name>A0AAD9N4E6_9ANNE</name>
<comment type="catalytic activity">
    <reaction evidence="1">
        <text>Hydrolyzes glycerol monoesters of long-chain fatty acids.</text>
        <dbReference type="EC" id="3.1.1.23"/>
    </reaction>
</comment>
<keyword evidence="8" id="KW-1133">Transmembrane helix</keyword>
<comment type="function">
    <text evidence="7">Lipase that preferentially hydrolysis medium-chain saturated monoacylglycerols including 2-arachidonoylglycerol. Through 2-arachidonoylglycerol degradation may regulate endocannabinoid signaling pathways. Also has a lysophosphatidyl lipase activity with a preference for lysophosphatidylglycerol among other lysophospholipids. Also able to degrade bis(monoacylglycero)phosphate (BMP) and constitutes the major enzyme for BMP catabolism. BMP, also known as lysobisphosphatidic acid, is enriched in late endosomes and lysosomes and plays a key role in the formation of intraluminal vesicles and in lipid sorting.</text>
</comment>
<keyword evidence="8" id="KW-0472">Membrane</keyword>
<dbReference type="AlphaFoldDB" id="A0AAD9N4E6"/>
<dbReference type="PRINTS" id="PR00111">
    <property type="entry name" value="ABHYDROLASE"/>
</dbReference>
<dbReference type="EMBL" id="JAODUP010000262">
    <property type="protein sequence ID" value="KAK2154631.1"/>
    <property type="molecule type" value="Genomic_DNA"/>
</dbReference>
<comment type="caution">
    <text evidence="10">The sequence shown here is derived from an EMBL/GenBank/DDBJ whole genome shotgun (WGS) entry which is preliminary data.</text>
</comment>
<keyword evidence="8" id="KW-0812">Transmembrane</keyword>
<dbReference type="GO" id="GO:0031902">
    <property type="term" value="C:late endosome membrane"/>
    <property type="evidence" value="ECO:0007669"/>
    <property type="project" value="UniProtKB-SubCell"/>
</dbReference>
<sequence length="348" mass="39265">MESAKQWLVDAHDAVHKWVTNSIAEAPKWLLVSGLTVSVGLVTTASVYFYTRPDKLLQLCRSSAVWNAGFTVQFVKGPEYTYSYIERGSPQQGRASMLFIHGLGDSKDYWTILVKHIPRHIHIVAVDLLGHGQTTVPTDISDVSILKLVECLEEFLVLFEQGPVLWHVIGTSMGGSVAAMFAVRNQQRVEKLTLICPAVKCPVEAEMAQLSSEKMFMQDPVNLRNLLSQLAYNKSVLPQSLWVYRALIEERKERLEFLKALLKYLQESFCHNDDNIETLFAKIGVPVQILWGKEDECVHVSGASMLEKAIPTVKRTDILPVCGHLMVLEQTDVTRSLIMDFYNCTYSF</sequence>
<evidence type="ECO:0000259" key="9">
    <source>
        <dbReference type="Pfam" id="PF00561"/>
    </source>
</evidence>
<evidence type="ECO:0000256" key="2">
    <source>
        <dbReference type="ARBA" id="ARBA00013254"/>
    </source>
</evidence>
<proteinExistence type="predicted"/>
<keyword evidence="11" id="KW-1185">Reference proteome</keyword>
<evidence type="ECO:0000313" key="11">
    <source>
        <dbReference type="Proteomes" id="UP001208570"/>
    </source>
</evidence>
<dbReference type="InterPro" id="IPR029058">
    <property type="entry name" value="AB_hydrolase_fold"/>
</dbReference>
<evidence type="ECO:0000256" key="4">
    <source>
        <dbReference type="ARBA" id="ARBA00037874"/>
    </source>
</evidence>
<feature type="domain" description="AB hydrolase-1" evidence="9">
    <location>
        <begin position="97"/>
        <end position="329"/>
    </location>
</feature>
<dbReference type="Gene3D" id="3.40.50.1820">
    <property type="entry name" value="alpha/beta hydrolase"/>
    <property type="match status" value="1"/>
</dbReference>
<dbReference type="PANTHER" id="PTHR43798">
    <property type="entry name" value="MONOACYLGLYCEROL LIPASE"/>
    <property type="match status" value="1"/>
</dbReference>